<comment type="pathway">
    <text evidence="9">Cofactor biosynthesis; tetrahydrofolate biosynthesis; 2-amino-4-hydroxy-6-hydroxymethyl-7,8-dihydropteridine diphosphate from 7,8-dihydroneopterin triphosphate: step 3/4.</text>
</comment>
<dbReference type="Pfam" id="PF01288">
    <property type="entry name" value="HPPK"/>
    <property type="match status" value="1"/>
</dbReference>
<dbReference type="Gene3D" id="3.30.1130.10">
    <property type="match status" value="1"/>
</dbReference>
<protein>
    <recommendedName>
        <fullName evidence="9">Bifunctional folate synthesis protein</fullName>
    </recommendedName>
    <domain>
        <recommendedName>
            <fullName evidence="9">Dihydroneopterin aldolase</fullName>
            <shortName evidence="9">DHNA</shortName>
            <ecNumber evidence="9">4.1.2.25</ecNumber>
        </recommendedName>
        <alternativeName>
            <fullName evidence="9">7,8-dihydroneopterin aldolase</fullName>
        </alternativeName>
    </domain>
    <domain>
        <recommendedName>
            <fullName evidence="9">2-amino-4-hydroxy-6-hydroxymethyldihydropteridine pyrophosphokinase</fullName>
            <ecNumber evidence="9">2.7.6.3</ecNumber>
        </recommendedName>
        <alternativeName>
            <fullName evidence="9">6-hydroxymethyl-7,8-dihydropterin pyrophosphokinase</fullName>
            <shortName evidence="9">PPPK</shortName>
        </alternativeName>
        <alternativeName>
            <fullName evidence="9">7,8-dihydro-6-hydroxymethylpterin pyrophosphokinase</fullName>
            <shortName evidence="9">HPPK</shortName>
        </alternativeName>
    </domain>
</protein>
<dbReference type="CDD" id="cd00483">
    <property type="entry name" value="HPPK"/>
    <property type="match status" value="1"/>
</dbReference>
<dbReference type="GO" id="GO:0005524">
    <property type="term" value="F:ATP binding"/>
    <property type="evidence" value="ECO:0007669"/>
    <property type="project" value="UniProtKB-KW"/>
</dbReference>
<accession>A0A919VEV8</accession>
<dbReference type="GO" id="GO:0003848">
    <property type="term" value="F:2-amino-4-hydroxy-6-hydroxymethyldihydropteridine diphosphokinase activity"/>
    <property type="evidence" value="ECO:0007669"/>
    <property type="project" value="UniProtKB-EC"/>
</dbReference>
<keyword evidence="5" id="KW-0547">Nucleotide-binding</keyword>
<dbReference type="InterPro" id="IPR006156">
    <property type="entry name" value="Dihydroneopterin_aldolase"/>
</dbReference>
<keyword evidence="12" id="KW-1185">Reference proteome</keyword>
<gene>
    <name evidence="11" type="primary">folA</name>
    <name evidence="11" type="ORF">CPJCM30710_22600</name>
</gene>
<proteinExistence type="inferred from homology"/>
<dbReference type="GO" id="GO:0046654">
    <property type="term" value="P:tetrahydrofolate biosynthetic process"/>
    <property type="evidence" value="ECO:0007669"/>
    <property type="project" value="UniProtKB-UniRule"/>
</dbReference>
<comment type="similarity">
    <text evidence="3">In the N-terminal section; belongs to the DHNA family.</text>
</comment>
<dbReference type="EMBL" id="BOPZ01000019">
    <property type="protein sequence ID" value="GIM29594.1"/>
    <property type="molecule type" value="Genomic_DNA"/>
</dbReference>
<dbReference type="NCBIfam" id="TIGR00526">
    <property type="entry name" value="folB_dom"/>
    <property type="match status" value="1"/>
</dbReference>
<evidence type="ECO:0000256" key="6">
    <source>
        <dbReference type="ARBA" id="ARBA00022777"/>
    </source>
</evidence>
<name>A0A919VEV8_9CLOT</name>
<comment type="catalytic activity">
    <reaction evidence="1">
        <text>6-hydroxymethyl-7,8-dihydropterin + ATP = (7,8-dihydropterin-6-yl)methyl diphosphate + AMP + H(+)</text>
        <dbReference type="Rhea" id="RHEA:11412"/>
        <dbReference type="ChEBI" id="CHEBI:15378"/>
        <dbReference type="ChEBI" id="CHEBI:30616"/>
        <dbReference type="ChEBI" id="CHEBI:44841"/>
        <dbReference type="ChEBI" id="CHEBI:72950"/>
        <dbReference type="ChEBI" id="CHEBI:456215"/>
        <dbReference type="EC" id="2.7.6.3"/>
    </reaction>
</comment>
<reference evidence="11" key="1">
    <citation type="submission" date="2021-03" db="EMBL/GenBank/DDBJ databases">
        <title>Taxonomic study of Clostridium polyendosporum from meadow-gley soil under rice.</title>
        <authorList>
            <person name="Kobayashi H."/>
            <person name="Tanizawa Y."/>
            <person name="Yagura M."/>
        </authorList>
    </citation>
    <scope>NUCLEOTIDE SEQUENCE</scope>
    <source>
        <strain evidence="11">JCM 30710</strain>
    </source>
</reference>
<dbReference type="PROSITE" id="PS00794">
    <property type="entry name" value="HPPK"/>
    <property type="match status" value="1"/>
</dbReference>
<dbReference type="EC" id="2.7.6.3" evidence="9"/>
<evidence type="ECO:0000256" key="2">
    <source>
        <dbReference type="ARBA" id="ARBA00005051"/>
    </source>
</evidence>
<comment type="function">
    <text evidence="9">Catalyzes the conversion of 7,8-dihydroneopterin to 6-hydroxymethyl-7,8-dihydropterin.</text>
</comment>
<evidence type="ECO:0000256" key="8">
    <source>
        <dbReference type="ARBA" id="ARBA00022909"/>
    </source>
</evidence>
<dbReference type="PANTHER" id="PTHR43071:SF1">
    <property type="entry name" value="2-AMINO-4-HYDROXY-6-HYDROXYMETHYLDIHYDROPTERIDINE PYROPHOSPHOKINASE"/>
    <property type="match status" value="1"/>
</dbReference>
<evidence type="ECO:0000256" key="3">
    <source>
        <dbReference type="ARBA" id="ARBA00009640"/>
    </source>
</evidence>
<dbReference type="SUPFAM" id="SSF55083">
    <property type="entry name" value="6-hydroxymethyl-7,8-dihydropterin pyrophosphokinase, HPPK"/>
    <property type="match status" value="1"/>
</dbReference>
<dbReference type="GO" id="GO:0016301">
    <property type="term" value="F:kinase activity"/>
    <property type="evidence" value="ECO:0007669"/>
    <property type="project" value="UniProtKB-KW"/>
</dbReference>
<dbReference type="InterPro" id="IPR000550">
    <property type="entry name" value="Hppk"/>
</dbReference>
<dbReference type="GO" id="GO:0004150">
    <property type="term" value="F:dihydroneopterin aldolase activity"/>
    <property type="evidence" value="ECO:0007669"/>
    <property type="project" value="UniProtKB-UniRule"/>
</dbReference>
<comment type="caution">
    <text evidence="11">The sequence shown here is derived from an EMBL/GenBank/DDBJ whole genome shotgun (WGS) entry which is preliminary data.</text>
</comment>
<evidence type="ECO:0000256" key="9">
    <source>
        <dbReference type="RuleBase" id="RU362079"/>
    </source>
</evidence>
<dbReference type="InterPro" id="IPR043133">
    <property type="entry name" value="GTP-CH-I_C/QueF"/>
</dbReference>
<dbReference type="NCBIfam" id="TIGR01498">
    <property type="entry name" value="folK"/>
    <property type="match status" value="1"/>
</dbReference>
<evidence type="ECO:0000256" key="7">
    <source>
        <dbReference type="ARBA" id="ARBA00022840"/>
    </source>
</evidence>
<dbReference type="Proteomes" id="UP000679179">
    <property type="component" value="Unassembled WGS sequence"/>
</dbReference>
<dbReference type="GO" id="GO:0046656">
    <property type="term" value="P:folic acid biosynthetic process"/>
    <property type="evidence" value="ECO:0007669"/>
    <property type="project" value="UniProtKB-UniRule"/>
</dbReference>
<comment type="catalytic activity">
    <reaction evidence="9">
        <text>7,8-dihydroneopterin = 6-hydroxymethyl-7,8-dihydropterin + glycolaldehyde</text>
        <dbReference type="Rhea" id="RHEA:10540"/>
        <dbReference type="ChEBI" id="CHEBI:17001"/>
        <dbReference type="ChEBI" id="CHEBI:17071"/>
        <dbReference type="ChEBI" id="CHEBI:44841"/>
        <dbReference type="EC" id="4.1.2.25"/>
    </reaction>
</comment>
<dbReference type="EC" id="4.1.2.25" evidence="9"/>
<evidence type="ECO:0000256" key="1">
    <source>
        <dbReference type="ARBA" id="ARBA00000198"/>
    </source>
</evidence>
<feature type="domain" description="7,8-dihydro-6-hydroxymethylpterin-pyrophosphokinase" evidence="10">
    <location>
        <begin position="209"/>
        <end position="220"/>
    </location>
</feature>
<dbReference type="SUPFAM" id="SSF55620">
    <property type="entry name" value="Tetrahydrobiopterin biosynthesis enzymes-like"/>
    <property type="match status" value="1"/>
</dbReference>
<dbReference type="SMART" id="SM00905">
    <property type="entry name" value="FolB"/>
    <property type="match status" value="1"/>
</dbReference>
<comment type="pathway">
    <text evidence="2">Cofactor biosynthesis; tetrahydrofolate biosynthesis; 2-amino-4-hydroxy-6-hydroxymethyl-7,8-dihydropteridine diphosphate from 7,8-dihydroneopterin triphosphate: step 4/4.</text>
</comment>
<sequence>MVVLDKIYVKDLEIFANHGVFQEEKSLGQKFILSLELELDLREAGITGDLTKSVHYGELCHKVEKEFTKESYDLIEMAAEKVANFILKEYPLVQGVKVLLKKPWAPIGRHLEYAGIEVYRKWHKVFIGLGSNMGDKKKNLMDAIEEIKASEHTKIVKVSSFITTEPWGYIEQEEFLNGVIEVRTLLTPKELLRYLLQVEKDLKRERLIKWGPRTIDLDVLLYDNLITADEEIILPHPRIEERMFVLQPLAEIAPYEVHPLLNRRIVDLMKLLKAK</sequence>
<dbReference type="Gene3D" id="3.30.70.560">
    <property type="entry name" value="7,8-Dihydro-6-hydroxymethylpterin-pyrophosphokinase HPPK"/>
    <property type="match status" value="1"/>
</dbReference>
<dbReference type="CDD" id="cd00534">
    <property type="entry name" value="DHNA_DHNTPE"/>
    <property type="match status" value="1"/>
</dbReference>
<keyword evidence="7" id="KW-0067">ATP-binding</keyword>
<keyword evidence="4" id="KW-0808">Transferase</keyword>
<comment type="similarity">
    <text evidence="9">Belongs to the DHNA family.</text>
</comment>
<organism evidence="11 12">
    <name type="scientific">Clostridium polyendosporum</name>
    <dbReference type="NCBI Taxonomy" id="69208"/>
    <lineage>
        <taxon>Bacteria</taxon>
        <taxon>Bacillati</taxon>
        <taxon>Bacillota</taxon>
        <taxon>Clostridia</taxon>
        <taxon>Eubacteriales</taxon>
        <taxon>Clostridiaceae</taxon>
        <taxon>Clostridium</taxon>
    </lineage>
</organism>
<keyword evidence="6" id="KW-0418">Kinase</keyword>
<dbReference type="PANTHER" id="PTHR43071">
    <property type="entry name" value="2-AMINO-4-HYDROXY-6-HYDROXYMETHYLDIHYDROPTERIDINE PYROPHOSPHOKINASE"/>
    <property type="match status" value="1"/>
</dbReference>
<evidence type="ECO:0000256" key="4">
    <source>
        <dbReference type="ARBA" id="ARBA00022679"/>
    </source>
</evidence>
<evidence type="ECO:0000259" key="10">
    <source>
        <dbReference type="PROSITE" id="PS00794"/>
    </source>
</evidence>
<dbReference type="InterPro" id="IPR035907">
    <property type="entry name" value="Hppk_sf"/>
</dbReference>
<evidence type="ECO:0000313" key="12">
    <source>
        <dbReference type="Proteomes" id="UP000679179"/>
    </source>
</evidence>
<keyword evidence="9" id="KW-0456">Lyase</keyword>
<dbReference type="AlphaFoldDB" id="A0A919VEV8"/>
<evidence type="ECO:0000256" key="5">
    <source>
        <dbReference type="ARBA" id="ARBA00022741"/>
    </source>
</evidence>
<dbReference type="NCBIfam" id="TIGR00525">
    <property type="entry name" value="folB"/>
    <property type="match status" value="1"/>
</dbReference>
<evidence type="ECO:0000313" key="11">
    <source>
        <dbReference type="EMBL" id="GIM29594.1"/>
    </source>
</evidence>
<dbReference type="Pfam" id="PF02152">
    <property type="entry name" value="FolB"/>
    <property type="match status" value="1"/>
</dbReference>
<keyword evidence="8 9" id="KW-0289">Folate biosynthesis</keyword>
<dbReference type="InterPro" id="IPR006157">
    <property type="entry name" value="FolB_dom"/>
</dbReference>